<dbReference type="CDD" id="cd17546">
    <property type="entry name" value="REC_hyHK_CKI1_RcsC-like"/>
    <property type="match status" value="1"/>
</dbReference>
<dbReference type="FunFam" id="3.30.450.40:FF:000083">
    <property type="entry name" value="Sensor histidine kinase/response regulator, putative (AFU_orthologue AFUA_4G00660)"/>
    <property type="match status" value="1"/>
</dbReference>
<dbReference type="SUPFAM" id="SSF52172">
    <property type="entry name" value="CheY-like"/>
    <property type="match status" value="1"/>
</dbReference>
<feature type="region of interest" description="Disordered" evidence="5">
    <location>
        <begin position="1271"/>
        <end position="1292"/>
    </location>
</feature>
<dbReference type="PROSITE" id="PS50110">
    <property type="entry name" value="RESPONSE_REGULATORY"/>
    <property type="match status" value="1"/>
</dbReference>
<dbReference type="InterPro" id="IPR011006">
    <property type="entry name" value="CheY-like_superfamily"/>
</dbReference>
<dbReference type="eggNOG" id="KOG0519">
    <property type="taxonomic scope" value="Eukaryota"/>
</dbReference>
<evidence type="ECO:0000259" key="6">
    <source>
        <dbReference type="PROSITE" id="PS50109"/>
    </source>
</evidence>
<dbReference type="SMART" id="SM00388">
    <property type="entry name" value="HisKA"/>
    <property type="match status" value="1"/>
</dbReference>
<dbReference type="PANTHER" id="PTHR43719">
    <property type="entry name" value="TWO-COMPONENT HISTIDINE KINASE"/>
    <property type="match status" value="1"/>
</dbReference>
<dbReference type="Pfam" id="PF02518">
    <property type="entry name" value="HATPase_c"/>
    <property type="match status" value="1"/>
</dbReference>
<dbReference type="KEGG" id="vda:VDAG_09159"/>
<dbReference type="SMART" id="SM00065">
    <property type="entry name" value="GAF"/>
    <property type="match status" value="1"/>
</dbReference>
<dbReference type="Gene3D" id="3.30.565.10">
    <property type="entry name" value="Histidine kinase-like ATPase, C-terminal domain"/>
    <property type="match status" value="1"/>
</dbReference>
<dbReference type="GeneID" id="20710622"/>
<keyword evidence="3 8" id="KW-0418">Kinase</keyword>
<dbReference type="InterPro" id="IPR001789">
    <property type="entry name" value="Sig_transdc_resp-reg_receiver"/>
</dbReference>
<dbReference type="EMBL" id="DS572717">
    <property type="protein sequence ID" value="EGY18633.1"/>
    <property type="molecule type" value="Genomic_DNA"/>
</dbReference>
<feature type="domain" description="Response regulatory" evidence="7">
    <location>
        <begin position="1152"/>
        <end position="1273"/>
    </location>
</feature>
<dbReference type="InterPro" id="IPR036097">
    <property type="entry name" value="HisK_dim/P_sf"/>
</dbReference>
<dbReference type="InterPro" id="IPR050956">
    <property type="entry name" value="2C_system_His_kinase"/>
</dbReference>
<dbReference type="Proteomes" id="UP000001611">
    <property type="component" value="Chromosome 4"/>
</dbReference>
<dbReference type="InterPro" id="IPR004358">
    <property type="entry name" value="Sig_transdc_His_kin-like_C"/>
</dbReference>
<dbReference type="InterPro" id="IPR036890">
    <property type="entry name" value="HATPase_C_sf"/>
</dbReference>
<evidence type="ECO:0000256" key="4">
    <source>
        <dbReference type="PROSITE-ProRule" id="PRU00169"/>
    </source>
</evidence>
<gene>
    <name evidence="8" type="ORF">VDAG_09159</name>
</gene>
<dbReference type="InterPro" id="IPR003018">
    <property type="entry name" value="GAF"/>
</dbReference>
<dbReference type="Pfam" id="PF00512">
    <property type="entry name" value="HisKA"/>
    <property type="match status" value="1"/>
</dbReference>
<evidence type="ECO:0000256" key="3">
    <source>
        <dbReference type="ARBA" id="ARBA00022777"/>
    </source>
</evidence>
<evidence type="ECO:0000256" key="1">
    <source>
        <dbReference type="ARBA" id="ARBA00022553"/>
    </source>
</evidence>
<name>G2XFN5_VERDV</name>
<dbReference type="Pfam" id="PF01590">
    <property type="entry name" value="GAF"/>
    <property type="match status" value="1"/>
</dbReference>
<dbReference type="InterPro" id="IPR003594">
    <property type="entry name" value="HATPase_dom"/>
</dbReference>
<feature type="compositionally biased region" description="Polar residues" evidence="5">
    <location>
        <begin position="1130"/>
        <end position="1143"/>
    </location>
</feature>
<dbReference type="PROSITE" id="PS50109">
    <property type="entry name" value="HIS_KIN"/>
    <property type="match status" value="1"/>
</dbReference>
<dbReference type="InParanoid" id="G2XFN5"/>
<dbReference type="PRINTS" id="PR00344">
    <property type="entry name" value="BCTRLSENSOR"/>
</dbReference>
<evidence type="ECO:0000256" key="5">
    <source>
        <dbReference type="SAM" id="MobiDB-lite"/>
    </source>
</evidence>
<dbReference type="SUPFAM" id="SSF55874">
    <property type="entry name" value="ATPase domain of HSP90 chaperone/DNA topoisomerase II/histidine kinase"/>
    <property type="match status" value="1"/>
</dbReference>
<evidence type="ECO:0000256" key="2">
    <source>
        <dbReference type="ARBA" id="ARBA00022679"/>
    </source>
</evidence>
<feature type="modified residue" description="4-aspartylphosphate" evidence="4">
    <location>
        <position position="1203"/>
    </location>
</feature>
<dbReference type="SMART" id="SM00387">
    <property type="entry name" value="HATPase_c"/>
    <property type="match status" value="1"/>
</dbReference>
<dbReference type="SMART" id="SM00448">
    <property type="entry name" value="REC"/>
    <property type="match status" value="1"/>
</dbReference>
<dbReference type="Gene3D" id="3.30.450.40">
    <property type="match status" value="1"/>
</dbReference>
<dbReference type="InterPro" id="IPR003661">
    <property type="entry name" value="HisK_dim/P_dom"/>
</dbReference>
<reference evidence="8 9" key="1">
    <citation type="submission" date="2008-03" db="EMBL/GenBank/DDBJ databases">
        <title>The Genome Sequence of Verticillium dahliae VdLs.17.</title>
        <authorList>
            <consortium name="The Broad Institute Genome Sequencing Platform"/>
            <person name="Ma L.-J.J."/>
            <person name="Klosterman S.J."/>
            <person name="Subbarao K."/>
            <person name="Dobinson K."/>
            <person name="Veronese P."/>
            <person name="Kang S."/>
            <person name="Gold S.E."/>
            <person name="Young S."/>
            <person name="Jaffe D."/>
            <person name="Gnerre S."/>
            <person name="Berlin A."/>
            <person name="Heiman D."/>
            <person name="Hepburn T."/>
            <person name="Sykes S."/>
            <person name="Alvarado L."/>
            <person name="Kodira C.D."/>
            <person name="Lander E."/>
            <person name="Galagan J."/>
            <person name="Nusbaum C."/>
            <person name="Birren B."/>
        </authorList>
    </citation>
    <scope>NUCLEOTIDE SEQUENCE [LARGE SCALE GENOMIC DNA]</scope>
    <source>
        <strain evidence="9">VdLs.17 / ATCC MYA-4575 / FGSC 10137</strain>
    </source>
</reference>
<accession>G2XFN5</accession>
<dbReference type="Gene3D" id="1.10.287.130">
    <property type="match status" value="1"/>
</dbReference>
<dbReference type="InterPro" id="IPR005467">
    <property type="entry name" value="His_kinase_dom"/>
</dbReference>
<evidence type="ECO:0000313" key="9">
    <source>
        <dbReference type="Proteomes" id="UP000001611"/>
    </source>
</evidence>
<keyword evidence="1 4" id="KW-0597">Phosphoprotein</keyword>
<dbReference type="CDD" id="cd00082">
    <property type="entry name" value="HisKA"/>
    <property type="match status" value="1"/>
</dbReference>
<dbReference type="HOGENOM" id="CLU_002763_0_0_1"/>
<keyword evidence="9" id="KW-1185">Reference proteome</keyword>
<dbReference type="InterPro" id="IPR029016">
    <property type="entry name" value="GAF-like_dom_sf"/>
</dbReference>
<evidence type="ECO:0000259" key="7">
    <source>
        <dbReference type="PROSITE" id="PS50110"/>
    </source>
</evidence>
<dbReference type="Gene3D" id="3.40.50.2300">
    <property type="match status" value="1"/>
</dbReference>
<feature type="region of interest" description="Disordered" evidence="5">
    <location>
        <begin position="355"/>
        <end position="401"/>
    </location>
</feature>
<organism evidence="8 9">
    <name type="scientific">Verticillium dahliae (strain VdLs.17 / ATCC MYA-4575 / FGSC 10137)</name>
    <name type="common">Verticillium wilt</name>
    <dbReference type="NCBI Taxonomy" id="498257"/>
    <lineage>
        <taxon>Eukaryota</taxon>
        <taxon>Fungi</taxon>
        <taxon>Dikarya</taxon>
        <taxon>Ascomycota</taxon>
        <taxon>Pezizomycotina</taxon>
        <taxon>Sordariomycetes</taxon>
        <taxon>Hypocreomycetidae</taxon>
        <taxon>Glomerellales</taxon>
        <taxon>Plectosphaerellaceae</taxon>
        <taxon>Verticillium</taxon>
    </lineage>
</organism>
<dbReference type="PANTHER" id="PTHR43719:SF69">
    <property type="entry name" value="HISTIDINE KINASE G7"/>
    <property type="match status" value="1"/>
</dbReference>
<evidence type="ECO:0000313" key="8">
    <source>
        <dbReference type="EMBL" id="EGY18633.1"/>
    </source>
</evidence>
<feature type="compositionally biased region" description="Low complexity" evidence="5">
    <location>
        <begin position="358"/>
        <end position="379"/>
    </location>
</feature>
<keyword evidence="2" id="KW-0808">Transferase</keyword>
<dbReference type="OMA" id="FDRHTQY"/>
<feature type="domain" description="Histidine kinase" evidence="6">
    <location>
        <begin position="568"/>
        <end position="865"/>
    </location>
</feature>
<feature type="region of interest" description="Disordered" evidence="5">
    <location>
        <begin position="446"/>
        <end position="483"/>
    </location>
</feature>
<dbReference type="SUPFAM" id="SSF55781">
    <property type="entry name" value="GAF domain-like"/>
    <property type="match status" value="1"/>
</dbReference>
<sequence length="1292" mass="140242">MGGAREYDSLLISKTIVNELERPIPRDALTSCSDTNLTALAQLCALRLNASRALVSLFDSRRQYIVAEATPTIPLHANATRIQDHLWLCGTAVPRAFGICDHVLVDADAHEAIPTETVQGTLPVLVVPDLAADPRFNTRSFVKQAPNHRFYAGVPIRSPKGFNIGVLSVFDPEPRQSLPPDQVQFLADLAQTIMGHLESRRRTESYIRSERMVQGLGHFIQGRDQPATWWSTTDHHVAEAQPYEPDDLPVPDVPYIDVGEDGLLEATDQCPELIRRPSLSTASIDGQAGSCAGSADTFGTMSTNASSVPPVDPHPAEIDRIFAKAAHIIRESLDVDGALFLDASVGSFGGMFSPAPHKSSTGSDDPTSSSEDSGSGKSGISDEETPCHVFGRSTSHNHPVPNIFNQAEAEANTLPTLTDKFLKKLMRRYPNGEIFSFDQAGSWYSGESSVEDSDPSSQEPDAKENASQPKLPRSAAKVKGSPYSRRNEAMTIGSLFPGARSVAMVPLWDPYKERWHAGGFVWSKNSARMITTIADLPYLRAFGMITMAEIRRLDAAVADKAKADILGSLSHELRSPLHGIVAATELLHGTQLDAFQVDVVHTIEISGKTLLDIIDHLLAHSKINTFLRASKARRRNKKGRRGLLHEDQEPTNIEAGMMTLVSDVQVDLLAEEVIESVFIGHSFQHMVAAQLTRHGAQGPMSPAQERLDTIYSTDMSKSRINPDNLPTHIGNVQVIVDIDPNPAWTFSTQPGAIRRIIMNLFGNALKYTSHGHVKISLKQEEAGVKNSPTSSQAVVVVADTGKGITEEFLRTKLFTPFSQENHLAPGTGLGLSLVRHIVASLGGSITVKSRVGRGTTVTVSLPLTFSQRQERLKEPDARFSFDSQILQSIRVATTGFTDKTLGPIRVHGSSAVPIDSLPLNWYNMQLCKSSGNDGTVAPDADVVIYSEAAFSQLDARSIKEHPLPGIVVCHNAGNSIKFDAVLKQTAAGAVFEFIHQPITPRKFGKAVATALTRWKQLKVVNTVAAASVSNVKKSNSGANSLHCSGTKELSSIENLGQANVSGIGSRLWNMDIDPDFELALPQRRTPAPASAEANSIKELEAASAIKAPSLAEAVTEADGANEQAEGNEIIETNSRSSDSTATISPQACDRPQFLIVDDNIINLKILCIFMKRLGREHCTSMNGQQALDAFSANPEKFCCILMDINMPVMDGLESTRRIRQFERLHKLDPTTIIAITGLGSQDARKEGFASGLDLFLTKPVRMRELRTILKERGLGETEEGQSPEPEAAAVTT</sequence>
<dbReference type="GO" id="GO:0000155">
    <property type="term" value="F:phosphorelay sensor kinase activity"/>
    <property type="evidence" value="ECO:0007669"/>
    <property type="project" value="InterPro"/>
</dbReference>
<dbReference type="Pfam" id="PF00072">
    <property type="entry name" value="Response_reg"/>
    <property type="match status" value="1"/>
</dbReference>
<dbReference type="OrthoDB" id="303614at2759"/>
<dbReference type="SUPFAM" id="SSF47384">
    <property type="entry name" value="Homodimeric domain of signal transducing histidine kinase"/>
    <property type="match status" value="1"/>
</dbReference>
<protein>
    <submittedName>
        <fullName evidence="8">Histidine kinase G7</fullName>
    </submittedName>
</protein>
<feature type="region of interest" description="Disordered" evidence="5">
    <location>
        <begin position="1118"/>
        <end position="1143"/>
    </location>
</feature>
<proteinExistence type="predicted"/>
<dbReference type="RefSeq" id="XP_009653756.1">
    <property type="nucleotide sequence ID" value="XM_009655461.1"/>
</dbReference>